<dbReference type="GO" id="GO:0003676">
    <property type="term" value="F:nucleic acid binding"/>
    <property type="evidence" value="ECO:0007669"/>
    <property type="project" value="InterPro"/>
</dbReference>
<dbReference type="PANTHER" id="PTHR23022">
    <property type="entry name" value="TRANSPOSABLE ELEMENT-RELATED"/>
    <property type="match status" value="1"/>
</dbReference>
<comment type="caution">
    <text evidence="3">The sequence shown here is derived from an EMBL/GenBank/DDBJ whole genome shotgun (WGS) entry which is preliminary data.</text>
</comment>
<organism evidence="3 4">
    <name type="scientific">Araneus ventricosus</name>
    <name type="common">Orbweaver spider</name>
    <name type="synonym">Epeira ventricosa</name>
    <dbReference type="NCBI Taxonomy" id="182803"/>
    <lineage>
        <taxon>Eukaryota</taxon>
        <taxon>Metazoa</taxon>
        <taxon>Ecdysozoa</taxon>
        <taxon>Arthropoda</taxon>
        <taxon>Chelicerata</taxon>
        <taxon>Arachnida</taxon>
        <taxon>Araneae</taxon>
        <taxon>Araneomorphae</taxon>
        <taxon>Entelegynae</taxon>
        <taxon>Araneoidea</taxon>
        <taxon>Araneidae</taxon>
        <taxon>Araneus</taxon>
    </lineage>
</organism>
<evidence type="ECO:0000313" key="4">
    <source>
        <dbReference type="Proteomes" id="UP000499080"/>
    </source>
</evidence>
<dbReference type="Pfam" id="PF13358">
    <property type="entry name" value="DDE_3"/>
    <property type="match status" value="1"/>
</dbReference>
<feature type="domain" description="Tc1-like transposase DDE" evidence="2">
    <location>
        <begin position="136"/>
        <end position="222"/>
    </location>
</feature>
<dbReference type="PANTHER" id="PTHR23022:SF129">
    <property type="entry name" value="TRANSPOSABLE ELEMENT TC3 TRANSPOSASE"/>
    <property type="match status" value="1"/>
</dbReference>
<protein>
    <recommendedName>
        <fullName evidence="2">Tc1-like transposase DDE domain-containing protein</fullName>
    </recommendedName>
</protein>
<dbReference type="EMBL" id="BGPR01015643">
    <property type="protein sequence ID" value="GBN70067.1"/>
    <property type="molecule type" value="Genomic_DNA"/>
</dbReference>
<dbReference type="InterPro" id="IPR052338">
    <property type="entry name" value="Transposase_5"/>
</dbReference>
<sequence length="280" mass="31765">MIFQAHSQTKGWTRRWSNKVDCGRKSARSKSKTLSQRDERTVLKVASAGKHENKVIIPTTGLNVCKKIIYNIFTRSGDFQYKSKLYEIFFTEQTQTQLLGFLLARNDLGRQFFDEKNWNLDVPEEFLAAFGFNGQVDLAFLDGRQNSPKYKETLENHLIPFSENIGGRNWEYQHDNVPTHTSSATKNYLNSNNVTVLEWPPMSPDPNPIENVWGIMSRKVYENGGQFYSVNALKTAISIGKRLFLLALVPVLLLLPISLTALAPLRGSCGVGRAKDLWSC</sequence>
<keyword evidence="1" id="KW-0812">Transmembrane</keyword>
<evidence type="ECO:0000313" key="3">
    <source>
        <dbReference type="EMBL" id="GBN70067.1"/>
    </source>
</evidence>
<dbReference type="InterPro" id="IPR036388">
    <property type="entry name" value="WH-like_DNA-bd_sf"/>
</dbReference>
<reference evidence="3 4" key="1">
    <citation type="journal article" date="2019" name="Sci. Rep.">
        <title>Orb-weaving spider Araneus ventricosus genome elucidates the spidroin gene catalogue.</title>
        <authorList>
            <person name="Kono N."/>
            <person name="Nakamura H."/>
            <person name="Ohtoshi R."/>
            <person name="Moran D.A.P."/>
            <person name="Shinohara A."/>
            <person name="Yoshida Y."/>
            <person name="Fujiwara M."/>
            <person name="Mori M."/>
            <person name="Tomita M."/>
            <person name="Arakawa K."/>
        </authorList>
    </citation>
    <scope>NUCLEOTIDE SEQUENCE [LARGE SCALE GENOMIC DNA]</scope>
</reference>
<dbReference type="Gene3D" id="1.10.10.10">
    <property type="entry name" value="Winged helix-like DNA-binding domain superfamily/Winged helix DNA-binding domain"/>
    <property type="match status" value="1"/>
</dbReference>
<evidence type="ECO:0000259" key="2">
    <source>
        <dbReference type="Pfam" id="PF13358"/>
    </source>
</evidence>
<feature type="transmembrane region" description="Helical" evidence="1">
    <location>
        <begin position="243"/>
        <end position="265"/>
    </location>
</feature>
<dbReference type="Gene3D" id="3.30.420.10">
    <property type="entry name" value="Ribonuclease H-like superfamily/Ribonuclease H"/>
    <property type="match status" value="1"/>
</dbReference>
<evidence type="ECO:0000256" key="1">
    <source>
        <dbReference type="SAM" id="Phobius"/>
    </source>
</evidence>
<dbReference type="AlphaFoldDB" id="A0A4Y2R313"/>
<gene>
    <name evidence="3" type="ORF">AVEN_262355_1</name>
</gene>
<name>A0A4Y2R313_ARAVE</name>
<proteinExistence type="predicted"/>
<dbReference type="InterPro" id="IPR036397">
    <property type="entry name" value="RNaseH_sf"/>
</dbReference>
<keyword evidence="4" id="KW-1185">Reference proteome</keyword>
<dbReference type="InterPro" id="IPR038717">
    <property type="entry name" value="Tc1-like_DDE_dom"/>
</dbReference>
<dbReference type="Proteomes" id="UP000499080">
    <property type="component" value="Unassembled WGS sequence"/>
</dbReference>
<accession>A0A4Y2R313</accession>
<keyword evidence="1" id="KW-1133">Transmembrane helix</keyword>
<keyword evidence="1" id="KW-0472">Membrane</keyword>